<dbReference type="GO" id="GO:0003676">
    <property type="term" value="F:nucleic acid binding"/>
    <property type="evidence" value="ECO:0007669"/>
    <property type="project" value="InterPro"/>
</dbReference>
<dbReference type="OrthoDB" id="778489at2759"/>
<protein>
    <recommendedName>
        <fullName evidence="3">CCHC-type domain-containing protein</fullName>
    </recommendedName>
</protein>
<evidence type="ECO:0000256" key="2">
    <source>
        <dbReference type="SAM" id="MobiDB-lite"/>
    </source>
</evidence>
<keyword evidence="1" id="KW-0862">Zinc</keyword>
<feature type="non-terminal residue" evidence="4">
    <location>
        <position position="233"/>
    </location>
</feature>
<dbReference type="PROSITE" id="PS50158">
    <property type="entry name" value="ZF_CCHC"/>
    <property type="match status" value="1"/>
</dbReference>
<dbReference type="SUPFAM" id="SSF57756">
    <property type="entry name" value="Retrovirus zinc finger-like domains"/>
    <property type="match status" value="1"/>
</dbReference>
<proteinExistence type="predicted"/>
<reference evidence="4" key="1">
    <citation type="submission" date="2017-07" db="EMBL/GenBank/DDBJ databases">
        <title>Taro Niue Genome Assembly and Annotation.</title>
        <authorList>
            <person name="Atibalentja N."/>
            <person name="Keating K."/>
            <person name="Fields C.J."/>
        </authorList>
    </citation>
    <scope>NUCLEOTIDE SEQUENCE</scope>
    <source>
        <strain evidence="4">Niue_2</strain>
        <tissue evidence="4">Leaf</tissue>
    </source>
</reference>
<evidence type="ECO:0000313" key="5">
    <source>
        <dbReference type="Proteomes" id="UP000652761"/>
    </source>
</evidence>
<evidence type="ECO:0000259" key="3">
    <source>
        <dbReference type="PROSITE" id="PS50158"/>
    </source>
</evidence>
<comment type="caution">
    <text evidence="4">The sequence shown here is derived from an EMBL/GenBank/DDBJ whole genome shotgun (WGS) entry which is preliminary data.</text>
</comment>
<feature type="compositionally biased region" description="Basic and acidic residues" evidence="2">
    <location>
        <begin position="143"/>
        <end position="152"/>
    </location>
</feature>
<dbReference type="SMART" id="SM00343">
    <property type="entry name" value="ZnF_C2HC"/>
    <property type="match status" value="1"/>
</dbReference>
<keyword evidence="1" id="KW-0479">Metal-binding</keyword>
<evidence type="ECO:0000256" key="1">
    <source>
        <dbReference type="PROSITE-ProRule" id="PRU00047"/>
    </source>
</evidence>
<name>A0A843V2F2_COLES</name>
<feature type="domain" description="CCHC-type" evidence="3">
    <location>
        <begin position="19"/>
        <end position="34"/>
    </location>
</feature>
<dbReference type="InterPro" id="IPR001878">
    <property type="entry name" value="Znf_CCHC"/>
</dbReference>
<feature type="region of interest" description="Disordered" evidence="2">
    <location>
        <begin position="138"/>
        <end position="159"/>
    </location>
</feature>
<feature type="non-terminal residue" evidence="4">
    <location>
        <position position="1"/>
    </location>
</feature>
<sequence length="233" mass="26265">RKGFKKPEVRDVKKNEPICYECKKPRHIKAECPKLKKTELKKKDSSKKFKRYKKKAMSATWDNSSDSDSESSSSEEEEEKANLAFMANIEEKLHSHISTKLKRSTRAWGIPRGTTEENKQLTTLNCWSCYYIAGGTDPAPLRRGSELDDGRETSSSLSPVGVRVSLASHWLSRELPQNRANQKPQSRSHGRKVQLPLHVKSQTTVETTQTPPPVDHTVTGPCLAPPETLARAR</sequence>
<gene>
    <name evidence="4" type="ORF">Taro_022766</name>
</gene>
<dbReference type="GO" id="GO:0008270">
    <property type="term" value="F:zinc ion binding"/>
    <property type="evidence" value="ECO:0007669"/>
    <property type="project" value="UniProtKB-KW"/>
</dbReference>
<dbReference type="EMBL" id="NMUH01001217">
    <property type="protein sequence ID" value="MQL90178.1"/>
    <property type="molecule type" value="Genomic_DNA"/>
</dbReference>
<accession>A0A843V2F2</accession>
<feature type="compositionally biased region" description="Acidic residues" evidence="2">
    <location>
        <begin position="65"/>
        <end position="79"/>
    </location>
</feature>
<feature type="region of interest" description="Disordered" evidence="2">
    <location>
        <begin position="173"/>
        <end position="233"/>
    </location>
</feature>
<feature type="region of interest" description="Disordered" evidence="2">
    <location>
        <begin position="40"/>
        <end position="82"/>
    </location>
</feature>
<keyword evidence="5" id="KW-1185">Reference proteome</keyword>
<organism evidence="4 5">
    <name type="scientific">Colocasia esculenta</name>
    <name type="common">Wild taro</name>
    <name type="synonym">Arum esculentum</name>
    <dbReference type="NCBI Taxonomy" id="4460"/>
    <lineage>
        <taxon>Eukaryota</taxon>
        <taxon>Viridiplantae</taxon>
        <taxon>Streptophyta</taxon>
        <taxon>Embryophyta</taxon>
        <taxon>Tracheophyta</taxon>
        <taxon>Spermatophyta</taxon>
        <taxon>Magnoliopsida</taxon>
        <taxon>Liliopsida</taxon>
        <taxon>Araceae</taxon>
        <taxon>Aroideae</taxon>
        <taxon>Colocasieae</taxon>
        <taxon>Colocasia</taxon>
    </lineage>
</organism>
<dbReference type="AlphaFoldDB" id="A0A843V2F2"/>
<dbReference type="InterPro" id="IPR036875">
    <property type="entry name" value="Znf_CCHC_sf"/>
</dbReference>
<evidence type="ECO:0000313" key="4">
    <source>
        <dbReference type="EMBL" id="MQL90178.1"/>
    </source>
</evidence>
<dbReference type="Proteomes" id="UP000652761">
    <property type="component" value="Unassembled WGS sequence"/>
</dbReference>
<keyword evidence="1" id="KW-0863">Zinc-finger</keyword>